<dbReference type="InterPro" id="IPR053166">
    <property type="entry name" value="UPF0718_permease"/>
</dbReference>
<dbReference type="PANTHER" id="PTHR42775:SF2">
    <property type="entry name" value="PERMEASE"/>
    <property type="match status" value="1"/>
</dbReference>
<comment type="subcellular location">
    <subcellularLocation>
        <location evidence="1">Cell membrane</location>
        <topology evidence="1">Multi-pass membrane protein</topology>
    </subcellularLocation>
</comment>
<evidence type="ECO:0000256" key="4">
    <source>
        <dbReference type="ARBA" id="ARBA00022692"/>
    </source>
</evidence>
<dbReference type="Proteomes" id="UP000525652">
    <property type="component" value="Unassembled WGS sequence"/>
</dbReference>
<evidence type="ECO:0000256" key="7">
    <source>
        <dbReference type="SAM" id="Phobius"/>
    </source>
</evidence>
<reference evidence="8 9" key="1">
    <citation type="submission" date="2020-07" db="EMBL/GenBank/DDBJ databases">
        <authorList>
            <person name="Feng X."/>
        </authorList>
    </citation>
    <scope>NUCLEOTIDE SEQUENCE [LARGE SCALE GENOMIC DNA]</scope>
    <source>
        <strain evidence="8 9">JCM14086</strain>
    </source>
</reference>
<proteinExistence type="inferred from homology"/>
<organism evidence="8 9">
    <name type="scientific">Puniceicoccus vermicola</name>
    <dbReference type="NCBI Taxonomy" id="388746"/>
    <lineage>
        <taxon>Bacteria</taxon>
        <taxon>Pseudomonadati</taxon>
        <taxon>Verrucomicrobiota</taxon>
        <taxon>Opitutia</taxon>
        <taxon>Puniceicoccales</taxon>
        <taxon>Puniceicoccaceae</taxon>
        <taxon>Puniceicoccus</taxon>
    </lineage>
</organism>
<comment type="caution">
    <text evidence="8">The sequence shown here is derived from an EMBL/GenBank/DDBJ whole genome shotgun (WGS) entry which is preliminary data.</text>
</comment>
<name>A0A7X1B1Q6_9BACT</name>
<keyword evidence="3" id="KW-1003">Cell membrane</keyword>
<evidence type="ECO:0000256" key="3">
    <source>
        <dbReference type="ARBA" id="ARBA00022475"/>
    </source>
</evidence>
<keyword evidence="9" id="KW-1185">Reference proteome</keyword>
<feature type="transmembrane region" description="Helical" evidence="7">
    <location>
        <begin position="258"/>
        <end position="276"/>
    </location>
</feature>
<evidence type="ECO:0000256" key="5">
    <source>
        <dbReference type="ARBA" id="ARBA00022989"/>
    </source>
</evidence>
<dbReference type="EMBL" id="JACHVA010000138">
    <property type="protein sequence ID" value="MBC2604016.1"/>
    <property type="molecule type" value="Genomic_DNA"/>
</dbReference>
<gene>
    <name evidence="8" type="ORF">H5P30_19720</name>
</gene>
<feature type="transmembrane region" description="Helical" evidence="7">
    <location>
        <begin position="66"/>
        <end position="93"/>
    </location>
</feature>
<feature type="transmembrane region" description="Helical" evidence="7">
    <location>
        <begin position="127"/>
        <end position="150"/>
    </location>
</feature>
<dbReference type="Pfam" id="PF03773">
    <property type="entry name" value="ArsP_1"/>
    <property type="match status" value="1"/>
</dbReference>
<keyword evidence="5 7" id="KW-1133">Transmembrane helix</keyword>
<dbReference type="RefSeq" id="WP_185694635.1">
    <property type="nucleotide sequence ID" value="NZ_JACHVA010000138.1"/>
</dbReference>
<evidence type="ECO:0000256" key="1">
    <source>
        <dbReference type="ARBA" id="ARBA00004651"/>
    </source>
</evidence>
<accession>A0A7X1B1Q6</accession>
<dbReference type="AlphaFoldDB" id="A0A7X1B1Q6"/>
<feature type="transmembrane region" description="Helical" evidence="7">
    <location>
        <begin position="99"/>
        <end position="120"/>
    </location>
</feature>
<feature type="transmembrane region" description="Helical" evidence="7">
    <location>
        <begin position="288"/>
        <end position="309"/>
    </location>
</feature>
<comment type="similarity">
    <text evidence="2">Belongs to the UPF0718 family.</text>
</comment>
<keyword evidence="6 7" id="KW-0472">Membrane</keyword>
<feature type="transmembrane region" description="Helical" evidence="7">
    <location>
        <begin position="225"/>
        <end position="252"/>
    </location>
</feature>
<protein>
    <submittedName>
        <fullName evidence="8">Permease</fullName>
    </submittedName>
</protein>
<dbReference type="InterPro" id="IPR005524">
    <property type="entry name" value="DUF318"/>
</dbReference>
<evidence type="ECO:0000313" key="8">
    <source>
        <dbReference type="EMBL" id="MBC2604016.1"/>
    </source>
</evidence>
<evidence type="ECO:0000256" key="2">
    <source>
        <dbReference type="ARBA" id="ARBA00006386"/>
    </source>
</evidence>
<keyword evidence="4 7" id="KW-0812">Transmembrane</keyword>
<dbReference type="GO" id="GO:0005886">
    <property type="term" value="C:plasma membrane"/>
    <property type="evidence" value="ECO:0007669"/>
    <property type="project" value="UniProtKB-SubCell"/>
</dbReference>
<feature type="transmembrane region" description="Helical" evidence="7">
    <location>
        <begin position="36"/>
        <end position="54"/>
    </location>
</feature>
<dbReference type="PANTHER" id="PTHR42775">
    <property type="entry name" value="PERMEASE RV2963-RELATED"/>
    <property type="match status" value="1"/>
</dbReference>
<feature type="transmembrane region" description="Helical" evidence="7">
    <location>
        <begin position="195"/>
        <end position="213"/>
    </location>
</feature>
<sequence>MLLNAADWLVYGLLGIDPNTRFGGAVQFFVYDSMKIFLLLAGMIFIIGVLRTFLPERKLREWMGRGGVWGNVIAAVFGAVTPFCSCSSIPIFIGFLRAGVPLGICFSFLITSPIINEYLVVLMAADFGIPITLVYVGSGLLIGVVAGFVLGKLKMEKHLEDEFAESSVPESRGPENFRERIRFAVGEVVGVIRAIWIWVLVGVAIGSFLHNYVPQETIHRWMEMTGVFSVPIATFLGVPLYGSCAAIVPVAVVLFEKGIPIGTALSFMMAMSALSLPEAVMLRRTMKLPLIALFFAITAGAIMATGYLLNALARFL</sequence>
<evidence type="ECO:0000313" key="9">
    <source>
        <dbReference type="Proteomes" id="UP000525652"/>
    </source>
</evidence>
<evidence type="ECO:0000256" key="6">
    <source>
        <dbReference type="ARBA" id="ARBA00023136"/>
    </source>
</evidence>